<protein>
    <submittedName>
        <fullName evidence="5">4'-phosphopantetheinyl transferase</fullName>
    </submittedName>
</protein>
<dbReference type="GO" id="GO:0005886">
    <property type="term" value="C:plasma membrane"/>
    <property type="evidence" value="ECO:0007669"/>
    <property type="project" value="TreeGrafter"/>
</dbReference>
<accession>A0A0D5CGG1</accession>
<feature type="binding site" evidence="2">
    <location>
        <position position="96"/>
    </location>
    <ligand>
        <name>Mg(2+)</name>
        <dbReference type="ChEBI" id="CHEBI:18420"/>
    </ligand>
</feature>
<dbReference type="PANTHER" id="PTHR38096:SF1">
    <property type="entry name" value="ENTEROBACTIN SYNTHASE COMPONENT D"/>
    <property type="match status" value="1"/>
</dbReference>
<comment type="cofactor">
    <cofactor evidence="2">
        <name>Mg(2+)</name>
        <dbReference type="ChEBI" id="CHEBI:18420"/>
    </cofactor>
</comment>
<dbReference type="GO" id="GO:0009239">
    <property type="term" value="P:enterobactin biosynthetic process"/>
    <property type="evidence" value="ECO:0007669"/>
    <property type="project" value="InterPro"/>
</dbReference>
<dbReference type="HOGENOM" id="CLU_075076_0_0_11"/>
<reference evidence="5 7" key="2">
    <citation type="submission" date="2018-08" db="EMBL/GenBank/DDBJ databases">
        <title>Genome Sequence of Clavibacter michiganensis Subspecies type strains, and the Atypical Peach-Colored Strains Isolated from Tomato.</title>
        <authorList>
            <person name="Osdaghi E."/>
            <person name="Portier P."/>
            <person name="Briand M."/>
            <person name="Jacques M.-A."/>
        </authorList>
    </citation>
    <scope>NUCLEOTIDE SEQUENCE [LARGE SCALE GENOMIC DNA]</scope>
    <source>
        <strain evidence="5 7">CFBP 6488</strain>
    </source>
</reference>
<dbReference type="GO" id="GO:0046872">
    <property type="term" value="F:metal ion binding"/>
    <property type="evidence" value="ECO:0007669"/>
    <property type="project" value="UniProtKB-KW"/>
</dbReference>
<gene>
    <name evidence="5" type="ORF">DZF93_00595</name>
    <name evidence="4" type="ORF">VO01_05765</name>
</gene>
<evidence type="ECO:0000313" key="5">
    <source>
        <dbReference type="EMBL" id="RIJ45025.1"/>
    </source>
</evidence>
<dbReference type="GO" id="GO:0008897">
    <property type="term" value="F:holo-[acyl-carrier-protein] synthase activity"/>
    <property type="evidence" value="ECO:0007669"/>
    <property type="project" value="TreeGrafter"/>
</dbReference>
<dbReference type="Pfam" id="PF17837">
    <property type="entry name" value="4PPT_N"/>
    <property type="match status" value="1"/>
</dbReference>
<evidence type="ECO:0000256" key="2">
    <source>
        <dbReference type="PIRSR" id="PIRSR603542-2"/>
    </source>
</evidence>
<evidence type="ECO:0000313" key="7">
    <source>
        <dbReference type="Proteomes" id="UP000266634"/>
    </source>
</evidence>
<sequence>MAGVEVFGDLTDLEHFASEEDLLVGASAARLAEFRTARSCARQALQLLGSPASNILRGHDRAPIWSAGVTGSITHRDGYRAAVVAKKSRVSAIVIDAEQDLPLPDGVADMTLTAPDWASVRGLTANHNWDRLLFSAKEAVFMLASGLGAPTTIDIIRVHTDGQIDVMAREAGFDIDARWVEARGLLVTAVAARTR</sequence>
<keyword evidence="2" id="KW-0479">Metal-binding</keyword>
<reference evidence="4 6" key="1">
    <citation type="journal article" date="2015" name="Genome Announc.">
        <title>Complete Genome Sequence of Clavibacter michiganensis subsp. insidiosus R1-1 Using PacBio Single-Molecule Real-Time Technology.</title>
        <authorList>
            <person name="Lu Y."/>
            <person name="Samac D.A."/>
            <person name="Glazebrook J."/>
            <person name="Ishimaru C.A."/>
        </authorList>
    </citation>
    <scope>NUCLEOTIDE SEQUENCE [LARGE SCALE GENOMIC DNA]</scope>
    <source>
        <strain evidence="4 6">R1-1</strain>
    </source>
</reference>
<feature type="binding site" evidence="1">
    <location>
        <begin position="74"/>
        <end position="75"/>
    </location>
    <ligand>
        <name>CoA</name>
        <dbReference type="ChEBI" id="CHEBI:57287"/>
    </ligand>
</feature>
<dbReference type="PATRIC" id="fig|33014.5.peg.1199"/>
<keyword evidence="5" id="KW-0808">Transferase</keyword>
<dbReference type="Proteomes" id="UP000032604">
    <property type="component" value="Chromosome"/>
</dbReference>
<proteinExistence type="predicted"/>
<dbReference type="InterPro" id="IPR003542">
    <property type="entry name" value="Enbac_synth_compD-like"/>
</dbReference>
<dbReference type="PRINTS" id="PR01399">
    <property type="entry name" value="ENTSNTHTASED"/>
</dbReference>
<dbReference type="InterPro" id="IPR041354">
    <property type="entry name" value="4PPT_N"/>
</dbReference>
<dbReference type="EMBL" id="QWEA01000005">
    <property type="protein sequence ID" value="RIJ45025.1"/>
    <property type="molecule type" value="Genomic_DNA"/>
</dbReference>
<organism evidence="4 6">
    <name type="scientific">Clavibacter michiganensis subsp. insidiosus</name>
    <dbReference type="NCBI Taxonomy" id="33014"/>
    <lineage>
        <taxon>Bacteria</taxon>
        <taxon>Bacillati</taxon>
        <taxon>Actinomycetota</taxon>
        <taxon>Actinomycetes</taxon>
        <taxon>Micrococcales</taxon>
        <taxon>Microbacteriaceae</taxon>
        <taxon>Clavibacter</taxon>
    </lineage>
</organism>
<dbReference type="RefSeq" id="WP_045527494.1">
    <property type="nucleotide sequence ID" value="NZ_CP011043.1"/>
</dbReference>
<name>A0A0D5CGG1_9MICO</name>
<feature type="binding site" evidence="1">
    <location>
        <position position="96"/>
    </location>
    <ligand>
        <name>CoA</name>
        <dbReference type="ChEBI" id="CHEBI:57287"/>
    </ligand>
</feature>
<evidence type="ECO:0000259" key="3">
    <source>
        <dbReference type="Pfam" id="PF17837"/>
    </source>
</evidence>
<feature type="domain" description="4'-phosphopantetheinyl transferase N-terminal" evidence="3">
    <location>
        <begin position="19"/>
        <end position="85"/>
    </location>
</feature>
<feature type="binding site" evidence="1">
    <location>
        <position position="138"/>
    </location>
    <ligand>
        <name>CoA</name>
        <dbReference type="ChEBI" id="CHEBI:57287"/>
    </ligand>
</feature>
<feature type="binding site" evidence="2">
    <location>
        <position position="98"/>
    </location>
    <ligand>
        <name>Mg(2+)</name>
        <dbReference type="ChEBI" id="CHEBI:18420"/>
    </ligand>
</feature>
<evidence type="ECO:0000313" key="4">
    <source>
        <dbReference type="EMBL" id="AJW78701.1"/>
    </source>
</evidence>
<dbReference type="AlphaFoldDB" id="A0A0D5CGG1"/>
<dbReference type="PANTHER" id="PTHR38096">
    <property type="entry name" value="ENTEROBACTIN SYNTHASE COMPONENT D"/>
    <property type="match status" value="1"/>
</dbReference>
<evidence type="ECO:0000313" key="6">
    <source>
        <dbReference type="Proteomes" id="UP000032604"/>
    </source>
</evidence>
<dbReference type="KEGG" id="cmh:VO01_05765"/>
<feature type="binding site" evidence="1">
    <location>
        <position position="30"/>
    </location>
    <ligand>
        <name>CoA</name>
        <dbReference type="ChEBI" id="CHEBI:57287"/>
    </ligand>
</feature>
<dbReference type="OrthoDB" id="8210607at2"/>
<dbReference type="GO" id="GO:0009366">
    <property type="term" value="C:enterobactin synthetase complex"/>
    <property type="evidence" value="ECO:0007669"/>
    <property type="project" value="InterPro"/>
</dbReference>
<dbReference type="EMBL" id="CP011043">
    <property type="protein sequence ID" value="AJW78701.1"/>
    <property type="molecule type" value="Genomic_DNA"/>
</dbReference>
<evidence type="ECO:0000256" key="1">
    <source>
        <dbReference type="PIRSR" id="PIRSR603542-1"/>
    </source>
</evidence>
<feature type="binding site" evidence="2">
    <location>
        <position position="97"/>
    </location>
    <ligand>
        <name>Mg(2+)</name>
        <dbReference type="ChEBI" id="CHEBI:18420"/>
    </ligand>
</feature>
<keyword evidence="2" id="KW-0460">Magnesium</keyword>
<dbReference type="Proteomes" id="UP000266634">
    <property type="component" value="Unassembled WGS sequence"/>
</dbReference>
<feature type="binding site" evidence="1">
    <location>
        <position position="38"/>
    </location>
    <ligand>
        <name>CoA</name>
        <dbReference type="ChEBI" id="CHEBI:57287"/>
    </ligand>
</feature>